<dbReference type="GO" id="GO:0004523">
    <property type="term" value="F:RNA-DNA hybrid ribonuclease activity"/>
    <property type="evidence" value="ECO:0007669"/>
    <property type="project" value="InterPro"/>
</dbReference>
<dbReference type="SUPFAM" id="SSF53098">
    <property type="entry name" value="Ribonuclease H-like"/>
    <property type="match status" value="1"/>
</dbReference>
<evidence type="ECO:0000259" key="1">
    <source>
        <dbReference type="Pfam" id="PF13456"/>
    </source>
</evidence>
<accession>A0AAD4WYZ0</accession>
<dbReference type="AlphaFoldDB" id="A0AAD4WYZ0"/>
<evidence type="ECO:0008006" key="5">
    <source>
        <dbReference type="Google" id="ProtNLM"/>
    </source>
</evidence>
<dbReference type="PANTHER" id="PTHR48475">
    <property type="entry name" value="RIBONUCLEASE H"/>
    <property type="match status" value="1"/>
</dbReference>
<dbReference type="InterPro" id="IPR002156">
    <property type="entry name" value="RNaseH_domain"/>
</dbReference>
<keyword evidence="4" id="KW-1185">Reference proteome</keyword>
<evidence type="ECO:0000259" key="2">
    <source>
        <dbReference type="Pfam" id="PF17921"/>
    </source>
</evidence>
<evidence type="ECO:0000313" key="4">
    <source>
        <dbReference type="Proteomes" id="UP001054821"/>
    </source>
</evidence>
<dbReference type="PANTHER" id="PTHR48475:SF2">
    <property type="entry name" value="RIBONUCLEASE H"/>
    <property type="match status" value="1"/>
</dbReference>
<dbReference type="InterPro" id="IPR012337">
    <property type="entry name" value="RNaseH-like_sf"/>
</dbReference>
<feature type="domain" description="RNase H type-1" evidence="1">
    <location>
        <begin position="4"/>
        <end position="64"/>
    </location>
</feature>
<comment type="caution">
    <text evidence="3">The sequence shown here is derived from an EMBL/GenBank/DDBJ whole genome shotgun (WGS) entry which is preliminary data.</text>
</comment>
<feature type="domain" description="Integrase zinc-binding" evidence="2">
    <location>
        <begin position="135"/>
        <end position="184"/>
    </location>
</feature>
<dbReference type="InterPro" id="IPR036397">
    <property type="entry name" value="RNaseH_sf"/>
</dbReference>
<gene>
    <name evidence="3" type="ORF">L3X38_002691</name>
</gene>
<dbReference type="Gene3D" id="1.10.340.70">
    <property type="match status" value="1"/>
</dbReference>
<dbReference type="Proteomes" id="UP001054821">
    <property type="component" value="Chromosome 1"/>
</dbReference>
<evidence type="ECO:0000313" key="3">
    <source>
        <dbReference type="EMBL" id="KAI5349802.1"/>
    </source>
</evidence>
<name>A0AAD4WYZ0_PRUDU</name>
<organism evidence="3 4">
    <name type="scientific">Prunus dulcis</name>
    <name type="common">Almond</name>
    <name type="synonym">Amygdalus dulcis</name>
    <dbReference type="NCBI Taxonomy" id="3755"/>
    <lineage>
        <taxon>Eukaryota</taxon>
        <taxon>Viridiplantae</taxon>
        <taxon>Streptophyta</taxon>
        <taxon>Embryophyta</taxon>
        <taxon>Tracheophyta</taxon>
        <taxon>Spermatophyta</taxon>
        <taxon>Magnoliopsida</taxon>
        <taxon>eudicotyledons</taxon>
        <taxon>Gunneridae</taxon>
        <taxon>Pentapetalae</taxon>
        <taxon>rosids</taxon>
        <taxon>fabids</taxon>
        <taxon>Rosales</taxon>
        <taxon>Rosaceae</taxon>
        <taxon>Amygdaloideae</taxon>
        <taxon>Amygdaleae</taxon>
        <taxon>Prunus</taxon>
    </lineage>
</organism>
<protein>
    <recommendedName>
        <fullName evidence="5">RNase H type-1 domain-containing protein</fullName>
    </recommendedName>
</protein>
<dbReference type="Pfam" id="PF13456">
    <property type="entry name" value="RVT_3"/>
    <property type="match status" value="1"/>
</dbReference>
<dbReference type="InterPro" id="IPR041588">
    <property type="entry name" value="Integrase_H2C2"/>
</dbReference>
<reference evidence="3 4" key="1">
    <citation type="journal article" date="2022" name="G3 (Bethesda)">
        <title>Whole-genome sequence and methylome profiling of the almond [Prunus dulcis (Mill.) D.A. Webb] cultivar 'Nonpareil'.</title>
        <authorList>
            <person name="D'Amico-Willman K.M."/>
            <person name="Ouma W.Z."/>
            <person name="Meulia T."/>
            <person name="Sideli G.M."/>
            <person name="Gradziel T.M."/>
            <person name="Fresnedo-Ramirez J."/>
        </authorList>
    </citation>
    <scope>NUCLEOTIDE SEQUENCE [LARGE SCALE GENOMIC DNA]</scope>
    <source>
        <strain evidence="3">Clone GOH B32 T37-40</strain>
    </source>
</reference>
<dbReference type="EMBL" id="JAJFAZ020000001">
    <property type="protein sequence ID" value="KAI5349802.1"/>
    <property type="molecule type" value="Genomic_DNA"/>
</dbReference>
<proteinExistence type="predicted"/>
<dbReference type="Gene3D" id="3.30.420.10">
    <property type="entry name" value="Ribonuclease H-like superfamily/Ribonuclease H"/>
    <property type="match status" value="1"/>
</dbReference>
<sequence>MNAKQIRIHSDSQLIVNQVTADFAAKDASMYLYLSTAHQLLQSFQAYEIKQIPRGENSHADALACLASAINDKVGRKMSHIYLYLTNGTLPEDKAQARKLRYRSTRYTVINNVLYKRGYTTSYLKCLTAEQGDYVLREIHNGVCGDHSGSRFLAYKAFWQGYFWPTMHQDANSLVKRCDKCQRFGNVQHIPAKPLTPIVSLWPFAQWVLDLIGPMSQGKGQVKYAVVAVDYFTK</sequence>
<dbReference type="Pfam" id="PF17921">
    <property type="entry name" value="Integrase_H2C2"/>
    <property type="match status" value="1"/>
</dbReference>
<dbReference type="GO" id="GO:0003676">
    <property type="term" value="F:nucleic acid binding"/>
    <property type="evidence" value="ECO:0007669"/>
    <property type="project" value="InterPro"/>
</dbReference>